<dbReference type="PANTHER" id="PTHR43523:SF2">
    <property type="entry name" value="GLUCOSE-1-PHOSPHATE ADENYLYLTRANSFERASE"/>
    <property type="match status" value="1"/>
</dbReference>
<gene>
    <name evidence="6" type="ORF">JS44_07810</name>
</gene>
<protein>
    <recommendedName>
        <fullName evidence="5">Nucleotidyl transferase domain-containing protein</fullName>
    </recommendedName>
</protein>
<accession>A0A094J2Z8</accession>
<dbReference type="AlphaFoldDB" id="A0A094J2Z8"/>
<reference evidence="6" key="1">
    <citation type="submission" date="2014-08" db="EMBL/GenBank/DDBJ databases">
        <title>Fullgenome sequencing of Anoxybacillus sp.25 isolate from Garga hot-spring Russia.</title>
        <authorList>
            <person name="Rozanov A.S."/>
            <person name="Kotenko A.V."/>
            <person name="Malup T.K."/>
            <person name="Peltek S.E."/>
        </authorList>
    </citation>
    <scope>NUCLEOTIDE SEQUENCE [LARGE SCALE GENOMIC DNA]</scope>
    <source>
        <strain evidence="6">25</strain>
    </source>
</reference>
<dbReference type="SUPFAM" id="SSF53448">
    <property type="entry name" value="Nucleotide-diphospho-sugar transferases"/>
    <property type="match status" value="1"/>
</dbReference>
<sequence length="68" mass="8219">MVQGNSECHLSNLNYLKQYDPEYVLILSGDHIYKMNYADMLQYHIEKRRMLQFLLLKYHGKKRAVLEL</sequence>
<evidence type="ECO:0000256" key="4">
    <source>
        <dbReference type="ARBA" id="ARBA00023056"/>
    </source>
</evidence>
<feature type="domain" description="Nucleotidyl transferase" evidence="5">
    <location>
        <begin position="10"/>
        <end position="53"/>
    </location>
</feature>
<evidence type="ECO:0000259" key="5">
    <source>
        <dbReference type="Pfam" id="PF00483"/>
    </source>
</evidence>
<keyword evidence="3" id="KW-0548">Nucleotidyltransferase</keyword>
<comment type="caution">
    <text evidence="6">The sequence shown here is derived from an EMBL/GenBank/DDBJ whole genome shotgun (WGS) entry which is preliminary data.</text>
</comment>
<dbReference type="Gene3D" id="3.90.550.10">
    <property type="entry name" value="Spore Coat Polysaccharide Biosynthesis Protein SpsA, Chain A"/>
    <property type="match status" value="1"/>
</dbReference>
<dbReference type="EMBL" id="JPZO01000040">
    <property type="protein sequence ID" value="KFZ32419.1"/>
    <property type="molecule type" value="Genomic_DNA"/>
</dbReference>
<dbReference type="InterPro" id="IPR005835">
    <property type="entry name" value="NTP_transferase_dom"/>
</dbReference>
<name>A0A094J2Z8_9BACL</name>
<dbReference type="PANTHER" id="PTHR43523">
    <property type="entry name" value="GLUCOSE-1-PHOSPHATE ADENYLYLTRANSFERASE-RELATED"/>
    <property type="match status" value="1"/>
</dbReference>
<dbReference type="GO" id="GO:0005978">
    <property type="term" value="P:glycogen biosynthetic process"/>
    <property type="evidence" value="ECO:0007669"/>
    <property type="project" value="UniProtKB-KW"/>
</dbReference>
<comment type="similarity">
    <text evidence="1">Belongs to the bacterial/plant glucose-1-phosphate adenylyltransferase family.</text>
</comment>
<dbReference type="InterPro" id="IPR011831">
    <property type="entry name" value="ADP-Glc_PPase"/>
</dbReference>
<evidence type="ECO:0000256" key="2">
    <source>
        <dbReference type="ARBA" id="ARBA00022679"/>
    </source>
</evidence>
<keyword evidence="2" id="KW-0808">Transferase</keyword>
<dbReference type="GO" id="GO:0008878">
    <property type="term" value="F:glucose-1-phosphate adenylyltransferase activity"/>
    <property type="evidence" value="ECO:0007669"/>
    <property type="project" value="InterPro"/>
</dbReference>
<proteinExistence type="inferred from homology"/>
<dbReference type="InterPro" id="IPR029044">
    <property type="entry name" value="Nucleotide-diphossugar_trans"/>
</dbReference>
<organism evidence="6">
    <name type="scientific">Anoxybacillus flavithermus</name>
    <dbReference type="NCBI Taxonomy" id="33934"/>
    <lineage>
        <taxon>Bacteria</taxon>
        <taxon>Bacillati</taxon>
        <taxon>Bacillota</taxon>
        <taxon>Bacilli</taxon>
        <taxon>Bacillales</taxon>
        <taxon>Anoxybacillaceae</taxon>
        <taxon>Anoxybacillus</taxon>
    </lineage>
</organism>
<dbReference type="Pfam" id="PF00483">
    <property type="entry name" value="NTP_transferase"/>
    <property type="match status" value="1"/>
</dbReference>
<keyword evidence="4" id="KW-0320">Glycogen biosynthesis</keyword>
<evidence type="ECO:0000256" key="3">
    <source>
        <dbReference type="ARBA" id="ARBA00022695"/>
    </source>
</evidence>
<evidence type="ECO:0000256" key="1">
    <source>
        <dbReference type="ARBA" id="ARBA00010443"/>
    </source>
</evidence>
<evidence type="ECO:0000313" key="6">
    <source>
        <dbReference type="EMBL" id="KFZ32419.1"/>
    </source>
</evidence>